<feature type="transmembrane region" description="Helical" evidence="1">
    <location>
        <begin position="129"/>
        <end position="149"/>
    </location>
</feature>
<dbReference type="RefSeq" id="WP_013663071.1">
    <property type="nucleotide sequence ID" value="NC_015276.1"/>
</dbReference>
<dbReference type="STRING" id="717774.Marme_3961"/>
<dbReference type="EMBL" id="CP002583">
    <property type="protein sequence ID" value="ADZ93169.1"/>
    <property type="molecule type" value="Genomic_DNA"/>
</dbReference>
<dbReference type="PATRIC" id="fig|717774.3.peg.4085"/>
<evidence type="ECO:0008006" key="4">
    <source>
        <dbReference type="Google" id="ProtNLM"/>
    </source>
</evidence>
<feature type="transmembrane region" description="Helical" evidence="1">
    <location>
        <begin position="99"/>
        <end position="117"/>
    </location>
</feature>
<feature type="transmembrane region" description="Helical" evidence="1">
    <location>
        <begin position="12"/>
        <end position="34"/>
    </location>
</feature>
<protein>
    <recommendedName>
        <fullName evidence="4">Metal-binding integral membrane protein-like protein</fullName>
    </recommendedName>
</protein>
<dbReference type="InterPro" id="IPR018688">
    <property type="entry name" value="PpoB2-like"/>
</dbReference>
<dbReference type="Proteomes" id="UP000001062">
    <property type="component" value="Chromosome"/>
</dbReference>
<dbReference type="eggNOG" id="COG5486">
    <property type="taxonomic scope" value="Bacteria"/>
</dbReference>
<feature type="transmembrane region" description="Helical" evidence="1">
    <location>
        <begin position="158"/>
        <end position="175"/>
    </location>
</feature>
<evidence type="ECO:0000256" key="1">
    <source>
        <dbReference type="SAM" id="Phobius"/>
    </source>
</evidence>
<dbReference type="KEGG" id="mme:Marme_3961"/>
<reference evidence="2 3" key="1">
    <citation type="journal article" date="2012" name="Stand. Genomic Sci.">
        <title>Complete genome sequence of the melanogenic marine bacterium Marinomonas mediterranea type strain (MMB-1(T)).</title>
        <authorList>
            <person name="Lucas-Elio P."/>
            <person name="Goodwin L."/>
            <person name="Woyke T."/>
            <person name="Pitluck S."/>
            <person name="Nolan M."/>
            <person name="Kyrpides N.C."/>
            <person name="Detter J.C."/>
            <person name="Copeland A."/>
            <person name="Teshima H."/>
            <person name="Bruce D."/>
            <person name="Detter C."/>
            <person name="Tapia R."/>
            <person name="Han S."/>
            <person name="Land M.L."/>
            <person name="Ivanova N."/>
            <person name="Mikhailova N."/>
            <person name="Johnston A.W."/>
            <person name="Sanchez-Amat A."/>
        </authorList>
    </citation>
    <scope>NUCLEOTIDE SEQUENCE [LARGE SCALE GENOMIC DNA]</scope>
    <source>
        <strain evidence="3">ATCC 700492 / JCM 21426 / NBRC 103028 / MMB-1</strain>
    </source>
</reference>
<dbReference type="OrthoDB" id="6311362at2"/>
<dbReference type="Pfam" id="PF09948">
    <property type="entry name" value="PpoB2"/>
    <property type="match status" value="1"/>
</dbReference>
<keyword evidence="3" id="KW-1185">Reference proteome</keyword>
<evidence type="ECO:0000313" key="2">
    <source>
        <dbReference type="EMBL" id="ADZ93169.1"/>
    </source>
</evidence>
<organism evidence="2 3">
    <name type="scientific">Marinomonas mediterranea (strain ATCC 700492 / JCM 21426 / NBRC 103028 / MMB-1)</name>
    <dbReference type="NCBI Taxonomy" id="717774"/>
    <lineage>
        <taxon>Bacteria</taxon>
        <taxon>Pseudomonadati</taxon>
        <taxon>Pseudomonadota</taxon>
        <taxon>Gammaproteobacteria</taxon>
        <taxon>Oceanospirillales</taxon>
        <taxon>Oceanospirillaceae</taxon>
        <taxon>Marinomonas</taxon>
    </lineage>
</organism>
<keyword evidence="1" id="KW-0812">Transmembrane</keyword>
<accession>F2JZ84</accession>
<name>F2JZ84_MARM1</name>
<feature type="transmembrane region" description="Helical" evidence="1">
    <location>
        <begin position="65"/>
        <end position="87"/>
    </location>
</feature>
<evidence type="ECO:0000313" key="3">
    <source>
        <dbReference type="Proteomes" id="UP000001062"/>
    </source>
</evidence>
<dbReference type="AlphaFoldDB" id="F2JZ84"/>
<keyword evidence="1" id="KW-0472">Membrane</keyword>
<keyword evidence="1" id="KW-1133">Transmembrane helix</keyword>
<sequence>MLVSAWKRVSYLRVANPHWFILVISAFLWAFYFWQQLSLVGAHHHQHAHHSEHADGVSSLLNIMFAWMLMVYAMMLPMTSGTIRAIVNRIPISRKLRSLVLFIVGYSLVWLVFGLVLQSFSEALYNSQFIMTLRNIPSAAIAYVLAALLSNARFRMRLLNACGGIWAPRIIGFKADMDVFKIGFHEGIKCVQTCAHIMIAMQIAGHSVIQMAILTVALFYEKLIYRNKKNLLRNTCIILSICELILFYQS</sequence>
<dbReference type="HOGENOM" id="CLU_1110397_0_0_6"/>
<gene>
    <name evidence="2" type="ordered locus">Marme_3961</name>
</gene>
<proteinExistence type="predicted"/>
<feature type="transmembrane region" description="Helical" evidence="1">
    <location>
        <begin position="195"/>
        <end position="219"/>
    </location>
</feature>